<evidence type="ECO:0008006" key="4">
    <source>
        <dbReference type="Google" id="ProtNLM"/>
    </source>
</evidence>
<dbReference type="SUPFAM" id="SSF52266">
    <property type="entry name" value="SGNH hydrolase"/>
    <property type="match status" value="1"/>
</dbReference>
<organism evidence="2 3">
    <name type="scientific">Taxus chinensis</name>
    <name type="common">Chinese yew</name>
    <name type="synonym">Taxus wallichiana var. chinensis</name>
    <dbReference type="NCBI Taxonomy" id="29808"/>
    <lineage>
        <taxon>Eukaryota</taxon>
        <taxon>Viridiplantae</taxon>
        <taxon>Streptophyta</taxon>
        <taxon>Embryophyta</taxon>
        <taxon>Tracheophyta</taxon>
        <taxon>Spermatophyta</taxon>
        <taxon>Pinopsida</taxon>
        <taxon>Pinidae</taxon>
        <taxon>Conifers II</taxon>
        <taxon>Cupressales</taxon>
        <taxon>Taxaceae</taxon>
        <taxon>Taxus</taxon>
    </lineage>
</organism>
<dbReference type="Pfam" id="PF00657">
    <property type="entry name" value="Lipase_GDSL"/>
    <property type="match status" value="1"/>
</dbReference>
<evidence type="ECO:0000256" key="1">
    <source>
        <dbReference type="ARBA" id="ARBA00008668"/>
    </source>
</evidence>
<protein>
    <recommendedName>
        <fullName evidence="4">GDSL esterase/lipase</fullName>
    </recommendedName>
</protein>
<dbReference type="InterPro" id="IPR036514">
    <property type="entry name" value="SGNH_hydro_sf"/>
</dbReference>
<dbReference type="Proteomes" id="UP000824469">
    <property type="component" value="Unassembled WGS sequence"/>
</dbReference>
<evidence type="ECO:0000313" key="3">
    <source>
        <dbReference type="Proteomes" id="UP000824469"/>
    </source>
</evidence>
<dbReference type="InterPro" id="IPR001087">
    <property type="entry name" value="GDSL"/>
</dbReference>
<accession>A0AA38G5Z4</accession>
<comment type="caution">
    <text evidence="2">The sequence shown here is derived from an EMBL/GenBank/DDBJ whole genome shotgun (WGS) entry which is preliminary data.</text>
</comment>
<dbReference type="PANTHER" id="PTHR45642">
    <property type="entry name" value="GDSL ESTERASE/LIPASE EXL3"/>
    <property type="match status" value="1"/>
</dbReference>
<dbReference type="GO" id="GO:0016788">
    <property type="term" value="F:hydrolase activity, acting on ester bonds"/>
    <property type="evidence" value="ECO:0007669"/>
    <property type="project" value="InterPro"/>
</dbReference>
<sequence>HINFVITILGIEMRSISLHLISAIFSIAVFSKCNTFSLIEAHKVPAIFMFGDSYGDTGNNDFIRTNTSGNYPPYGRDFKHGIPTGRISNGKLMSDYFVKGLGIKELLPPYLHPKLQPHDLLTGVCFGSAGTGLDNLTAQISNVIPVWKQIENFKDYKKKIRGLVGKEQATTILNEAIVFFVIGTNDFIVNYFQYPTRPAQFTVPEYTHILLDIYKGYIKELHKLGASRIALINVPPLGCLLSERPEGFNKSNGACAEDRNEAALGFNTGLNSMVHGLKSALPGLRIVTLDYNGLISDIIENPSKYGMEVVAESCCRTGNYTVETFCNKFTPFTCSDASKYLFFDLVHLTQKAYQIFSHVFLTREIPELL</sequence>
<evidence type="ECO:0000313" key="2">
    <source>
        <dbReference type="EMBL" id="KAH9317291.1"/>
    </source>
</evidence>
<dbReference type="AlphaFoldDB" id="A0AA38G5Z4"/>
<keyword evidence="3" id="KW-1185">Reference proteome</keyword>
<feature type="non-terminal residue" evidence="2">
    <location>
        <position position="369"/>
    </location>
</feature>
<reference evidence="2 3" key="1">
    <citation type="journal article" date="2021" name="Nat. Plants">
        <title>The Taxus genome provides insights into paclitaxel biosynthesis.</title>
        <authorList>
            <person name="Xiong X."/>
            <person name="Gou J."/>
            <person name="Liao Q."/>
            <person name="Li Y."/>
            <person name="Zhou Q."/>
            <person name="Bi G."/>
            <person name="Li C."/>
            <person name="Du R."/>
            <person name="Wang X."/>
            <person name="Sun T."/>
            <person name="Guo L."/>
            <person name="Liang H."/>
            <person name="Lu P."/>
            <person name="Wu Y."/>
            <person name="Zhang Z."/>
            <person name="Ro D.K."/>
            <person name="Shang Y."/>
            <person name="Huang S."/>
            <person name="Yan J."/>
        </authorList>
    </citation>
    <scope>NUCLEOTIDE SEQUENCE [LARGE SCALE GENOMIC DNA]</scope>
    <source>
        <strain evidence="2">Ta-2019</strain>
    </source>
</reference>
<dbReference type="CDD" id="cd01837">
    <property type="entry name" value="SGNH_plant_lipase_like"/>
    <property type="match status" value="1"/>
</dbReference>
<dbReference type="InterPro" id="IPR050592">
    <property type="entry name" value="GDSL_lipolytic_enzyme"/>
</dbReference>
<dbReference type="OMA" id="DYHAVIL"/>
<comment type="similarity">
    <text evidence="1">Belongs to the 'GDSL' lipolytic enzyme family.</text>
</comment>
<dbReference type="Gene3D" id="3.40.50.1110">
    <property type="entry name" value="SGNH hydrolase"/>
    <property type="match status" value="1"/>
</dbReference>
<dbReference type="EMBL" id="JAHRHJ020000004">
    <property type="protein sequence ID" value="KAH9317291.1"/>
    <property type="molecule type" value="Genomic_DNA"/>
</dbReference>
<gene>
    <name evidence="2" type="ORF">KI387_019060</name>
</gene>
<name>A0AA38G5Z4_TAXCH</name>
<proteinExistence type="inferred from homology"/>
<dbReference type="PANTHER" id="PTHR45642:SF95">
    <property type="entry name" value="GDSL-LIKE LIPASE_ACYLHYDROLASE FAMILY PROTEIN, EXPRESSED"/>
    <property type="match status" value="1"/>
</dbReference>
<dbReference type="InterPro" id="IPR035669">
    <property type="entry name" value="SGNH_plant_lipase-like"/>
</dbReference>